<dbReference type="Gene3D" id="3.30.70.100">
    <property type="match status" value="1"/>
</dbReference>
<dbReference type="RefSeq" id="WP_320319076.1">
    <property type="nucleotide sequence ID" value="NZ_JAVIIX010000037.1"/>
</dbReference>
<dbReference type="EMBL" id="JAVIIZ010000039">
    <property type="protein sequence ID" value="MDX8476684.1"/>
    <property type="molecule type" value="Genomic_DNA"/>
</dbReference>
<keyword evidence="2" id="KW-1185">Reference proteome</keyword>
<dbReference type="PANTHER" id="PTHR40257">
    <property type="match status" value="1"/>
</dbReference>
<evidence type="ECO:0000313" key="1">
    <source>
        <dbReference type="EMBL" id="MDX8476684.1"/>
    </source>
</evidence>
<proteinExistence type="predicted"/>
<comment type="caution">
    <text evidence="1">The sequence shown here is derived from an EMBL/GenBank/DDBJ whole genome shotgun (WGS) entry which is preliminary data.</text>
</comment>
<evidence type="ECO:0008006" key="3">
    <source>
        <dbReference type="Google" id="ProtNLM"/>
    </source>
</evidence>
<gene>
    <name evidence="1" type="ORF">RFM27_31955</name>
</gene>
<dbReference type="SUPFAM" id="SSF54909">
    <property type="entry name" value="Dimeric alpha+beta barrel"/>
    <property type="match status" value="1"/>
</dbReference>
<dbReference type="InterPro" id="IPR011008">
    <property type="entry name" value="Dimeric_a/b-barrel"/>
</dbReference>
<evidence type="ECO:0000313" key="2">
    <source>
        <dbReference type="Proteomes" id="UP001271780"/>
    </source>
</evidence>
<organism evidence="1 2">
    <name type="scientific">Mesorhizobium dulcispinae</name>
    <dbReference type="NCBI Taxonomy" id="3072316"/>
    <lineage>
        <taxon>Bacteria</taxon>
        <taxon>Pseudomonadati</taxon>
        <taxon>Pseudomonadota</taxon>
        <taxon>Alphaproteobacteria</taxon>
        <taxon>Hyphomicrobiales</taxon>
        <taxon>Phyllobacteriaceae</taxon>
        <taxon>Mesorhizobium</taxon>
    </lineage>
</organism>
<name>A0ABU4XPK2_9HYPH</name>
<reference evidence="1 2" key="1">
    <citation type="submission" date="2023-08" db="EMBL/GenBank/DDBJ databases">
        <title>Implementing the SeqCode for naming new Mesorhizobium species isolated from Vachellia karroo root nodules.</title>
        <authorList>
            <person name="Van Lill M."/>
        </authorList>
    </citation>
    <scope>NUCLEOTIDE SEQUENCE [LARGE SCALE GENOMIC DNA]</scope>
    <source>
        <strain evidence="1 2">VK23A</strain>
    </source>
</reference>
<sequence>MLAEDPGGPMAMLNLLRFHKNGGKEQWVEYVVATDFARDEYGAELVYWGVAGNPLVADDSRNQWDMVAIIKYPSRQAFVDMVRDPRFRALEHLRTRSLIDSVLQPTKPTTDGN</sequence>
<accession>A0ABU4XPK2</accession>
<protein>
    <recommendedName>
        <fullName evidence="3">DUF1330 domain-containing protein</fullName>
    </recommendedName>
</protein>
<dbReference type="PANTHER" id="PTHR40257:SF1">
    <property type="entry name" value="DUF1330 DOMAIN-CONTAINING PROTEIN"/>
    <property type="match status" value="1"/>
</dbReference>
<dbReference type="Proteomes" id="UP001271780">
    <property type="component" value="Unassembled WGS sequence"/>
</dbReference>